<organism evidence="2 3">
    <name type="scientific">Nonomuraea dietziae</name>
    <dbReference type="NCBI Taxonomy" id="65515"/>
    <lineage>
        <taxon>Bacteria</taxon>
        <taxon>Bacillati</taxon>
        <taxon>Actinomycetota</taxon>
        <taxon>Actinomycetes</taxon>
        <taxon>Streptosporangiales</taxon>
        <taxon>Streptosporangiaceae</taxon>
        <taxon>Nonomuraea</taxon>
    </lineage>
</organism>
<dbReference type="PANTHER" id="PTHR43539">
    <property type="entry name" value="FLAVIN-BINDING MONOOXYGENASE-LIKE PROTEIN (AFU_ORTHOLOGUE AFUA_4G09220)"/>
    <property type="match status" value="1"/>
</dbReference>
<keyword evidence="3" id="KW-1185">Reference proteome</keyword>
<dbReference type="InterPro" id="IPR050982">
    <property type="entry name" value="Auxin_biosynth/cation_transpt"/>
</dbReference>
<dbReference type="RefSeq" id="WP_183660939.1">
    <property type="nucleotide sequence ID" value="NZ_BAAAXX010000043.1"/>
</dbReference>
<protein>
    <submittedName>
        <fullName evidence="2">Putative flavoprotein involved in K+ transport</fullName>
    </submittedName>
</protein>
<dbReference type="Proteomes" id="UP000579945">
    <property type="component" value="Unassembled WGS sequence"/>
</dbReference>
<dbReference type="SUPFAM" id="SSF51905">
    <property type="entry name" value="FAD/NAD(P)-binding domain"/>
    <property type="match status" value="2"/>
</dbReference>
<dbReference type="Gene3D" id="3.50.50.60">
    <property type="entry name" value="FAD/NAD(P)-binding domain"/>
    <property type="match status" value="1"/>
</dbReference>
<dbReference type="PRINTS" id="PR00368">
    <property type="entry name" value="FADPNR"/>
</dbReference>
<dbReference type="AlphaFoldDB" id="A0A7W5YCD1"/>
<proteinExistence type="predicted"/>
<accession>A0A7W5YCD1</accession>
<sequence>MIIVIGAGQAGLAAGRALRLAGHDVLLLDAHPRLGESWRRRWDSLRLFTPARLSALPGMPFPGPDNRYPGKDEVADYLQAYATRFQLPVHLATTVTQLRLTPDEGFEAITSHGTFTGDGVVVATGPFQQPHIPDLPIPPEIVSLHSAAYRNPEHLPDGPVLVVGGGNSGVQIAAELAATRPVTLALGKRQPVLPQRIGGTDVFTWLQALGLVRAPVTGRLGHLVRNRDPLIGMGPRGLRRLGVRIVDRITAADGTRLRSDTGETIAPSAVIWATGYRPDYRWMHIPGALAGGLPLHTGGISPVPGLTYLGLPFQRNRGSALLGWVGEDAATVAATFAAQPQATRTATSRHR</sequence>
<reference evidence="2 3" key="1">
    <citation type="submission" date="2020-08" db="EMBL/GenBank/DDBJ databases">
        <title>Sequencing the genomes of 1000 actinobacteria strains.</title>
        <authorList>
            <person name="Klenk H.-P."/>
        </authorList>
    </citation>
    <scope>NUCLEOTIDE SEQUENCE [LARGE SCALE GENOMIC DNA]</scope>
    <source>
        <strain evidence="2 3">DSM 44320</strain>
    </source>
</reference>
<evidence type="ECO:0000313" key="2">
    <source>
        <dbReference type="EMBL" id="MBB3732993.1"/>
    </source>
</evidence>
<dbReference type="GeneID" id="95394978"/>
<dbReference type="InterPro" id="IPR036188">
    <property type="entry name" value="FAD/NAD-bd_sf"/>
</dbReference>
<name>A0A7W5YCD1_9ACTN</name>
<dbReference type="PANTHER" id="PTHR43539:SF78">
    <property type="entry name" value="FLAVIN-CONTAINING MONOOXYGENASE"/>
    <property type="match status" value="1"/>
</dbReference>
<dbReference type="GO" id="GO:0050660">
    <property type="term" value="F:flavin adenine dinucleotide binding"/>
    <property type="evidence" value="ECO:0007669"/>
    <property type="project" value="TreeGrafter"/>
</dbReference>
<dbReference type="PRINTS" id="PR00469">
    <property type="entry name" value="PNDRDTASEII"/>
</dbReference>
<dbReference type="GO" id="GO:0004497">
    <property type="term" value="F:monooxygenase activity"/>
    <property type="evidence" value="ECO:0007669"/>
    <property type="project" value="TreeGrafter"/>
</dbReference>
<evidence type="ECO:0000256" key="1">
    <source>
        <dbReference type="ARBA" id="ARBA00023002"/>
    </source>
</evidence>
<comment type="caution">
    <text evidence="2">The sequence shown here is derived from an EMBL/GenBank/DDBJ whole genome shotgun (WGS) entry which is preliminary data.</text>
</comment>
<evidence type="ECO:0000313" key="3">
    <source>
        <dbReference type="Proteomes" id="UP000579945"/>
    </source>
</evidence>
<dbReference type="Pfam" id="PF13738">
    <property type="entry name" value="Pyr_redox_3"/>
    <property type="match status" value="1"/>
</dbReference>
<keyword evidence="1" id="KW-0560">Oxidoreductase</keyword>
<dbReference type="EMBL" id="JACIBV010000002">
    <property type="protein sequence ID" value="MBB3732993.1"/>
    <property type="molecule type" value="Genomic_DNA"/>
</dbReference>
<gene>
    <name evidence="2" type="ORF">FHR33_008940</name>
</gene>